<evidence type="ECO:0000313" key="2">
    <source>
        <dbReference type="EMBL" id="SJN32273.1"/>
    </source>
</evidence>
<evidence type="ECO:0000256" key="1">
    <source>
        <dbReference type="SAM" id="MobiDB-lite"/>
    </source>
</evidence>
<dbReference type="EMBL" id="FUKR01000043">
    <property type="protein sequence ID" value="SJN32273.1"/>
    <property type="molecule type" value="Genomic_DNA"/>
</dbReference>
<protein>
    <submittedName>
        <fullName evidence="2">Uncharacterized protein</fullName>
    </submittedName>
</protein>
<keyword evidence="3" id="KW-1185">Reference proteome</keyword>
<proteinExistence type="predicted"/>
<organism evidence="2 3">
    <name type="scientific">Mycetocola reblochoni REB411</name>
    <dbReference type="NCBI Taxonomy" id="1255698"/>
    <lineage>
        <taxon>Bacteria</taxon>
        <taxon>Bacillati</taxon>
        <taxon>Actinomycetota</taxon>
        <taxon>Actinomycetes</taxon>
        <taxon>Micrococcales</taxon>
        <taxon>Microbacteriaceae</taxon>
        <taxon>Mycetocola</taxon>
    </lineage>
</organism>
<feature type="region of interest" description="Disordered" evidence="1">
    <location>
        <begin position="1"/>
        <end position="28"/>
    </location>
</feature>
<gene>
    <name evidence="2" type="ORF">FM119_07960</name>
</gene>
<evidence type="ECO:0000313" key="3">
    <source>
        <dbReference type="Proteomes" id="UP000196778"/>
    </source>
</evidence>
<accession>A0A1R4JKH4</accession>
<name>A0A1R4JKH4_9MICO</name>
<feature type="compositionally biased region" description="Basic and acidic residues" evidence="1">
    <location>
        <begin position="1"/>
        <end position="13"/>
    </location>
</feature>
<dbReference type="Proteomes" id="UP000196778">
    <property type="component" value="Unassembled WGS sequence"/>
</dbReference>
<sequence length="148" mass="16269">MGRRIDPVEKASSAEHLGASAHGRHRCSLFSEARDPPDLFEIPREDVGTATTRDYKKIDGAVAKATVDIDGEPLRATDRLAVQTHRTHVDASVTKLRPEAEHFPGTDCIEFLGPVEEKHVDCEVGRVRSRTEEAHRINTSECECAAGV</sequence>
<dbReference type="AlphaFoldDB" id="A0A1R4JKH4"/>
<reference evidence="3" key="1">
    <citation type="submission" date="2017-02" db="EMBL/GenBank/DDBJ databases">
        <authorList>
            <person name="Dridi B."/>
        </authorList>
    </citation>
    <scope>NUCLEOTIDE SEQUENCE [LARGE SCALE GENOMIC DNA]</scope>
    <source>
        <strain evidence="3">EB411</strain>
    </source>
</reference>